<reference evidence="2 3" key="1">
    <citation type="journal article" date="2016" name="Nat. Commun.">
        <title>Thousands of microbial genomes shed light on interconnected biogeochemical processes in an aquifer system.</title>
        <authorList>
            <person name="Anantharaman K."/>
            <person name="Brown C.T."/>
            <person name="Hug L.A."/>
            <person name="Sharon I."/>
            <person name="Castelle C.J."/>
            <person name="Probst A.J."/>
            <person name="Thomas B.C."/>
            <person name="Singh A."/>
            <person name="Wilkins M.J."/>
            <person name="Karaoz U."/>
            <person name="Brodie E.L."/>
            <person name="Williams K.H."/>
            <person name="Hubbard S.S."/>
            <person name="Banfield J.F."/>
        </authorList>
    </citation>
    <scope>NUCLEOTIDE SEQUENCE [LARGE SCALE GENOMIC DNA]</scope>
</reference>
<gene>
    <name evidence="2" type="ORF">A2867_03220</name>
</gene>
<dbReference type="AlphaFoldDB" id="A0A1F5JL63"/>
<feature type="transmembrane region" description="Helical" evidence="1">
    <location>
        <begin position="380"/>
        <end position="399"/>
    </location>
</feature>
<evidence type="ECO:0000313" key="3">
    <source>
        <dbReference type="Proteomes" id="UP000177555"/>
    </source>
</evidence>
<feature type="transmembrane region" description="Helical" evidence="1">
    <location>
        <begin position="349"/>
        <end position="368"/>
    </location>
</feature>
<accession>A0A1F5JL63</accession>
<feature type="transmembrane region" description="Helical" evidence="1">
    <location>
        <begin position="213"/>
        <end position="233"/>
    </location>
</feature>
<evidence type="ECO:0008006" key="4">
    <source>
        <dbReference type="Google" id="ProtNLM"/>
    </source>
</evidence>
<keyword evidence="1" id="KW-0812">Transmembrane</keyword>
<evidence type="ECO:0000313" key="2">
    <source>
        <dbReference type="EMBL" id="OGE29339.1"/>
    </source>
</evidence>
<dbReference type="EMBL" id="MFCP01000007">
    <property type="protein sequence ID" value="OGE29339.1"/>
    <property type="molecule type" value="Genomic_DNA"/>
</dbReference>
<name>A0A1F5JL63_9BACT</name>
<feature type="transmembrane region" description="Helical" evidence="1">
    <location>
        <begin position="296"/>
        <end position="314"/>
    </location>
</feature>
<feature type="transmembrane region" description="Helical" evidence="1">
    <location>
        <begin position="93"/>
        <end position="113"/>
    </location>
</feature>
<feature type="transmembrane region" description="Helical" evidence="1">
    <location>
        <begin position="12"/>
        <end position="32"/>
    </location>
</feature>
<dbReference type="Proteomes" id="UP000177555">
    <property type="component" value="Unassembled WGS sequence"/>
</dbReference>
<sequence length="401" mass="46183">MYFKNVNRIEFLNLIFLAAISIFAISIFFLNFDTPWKHFSDQTQSFLHGRLDANPLDFDKHDYVIKDGKYYWPEGPFPSVLLLPFQFLFGSNFQQGIMQLILIVILLLSLFKLARIKEFNFPDSLYLTAAFLMGSPVVGLIVDPKSWFFAQVVTVTTLTLLLLELETKRRLLLIGILEAALIATRPTSGFIILALVVLLYIKKEPLQRKINRVIPFLIPLFISLVALMWFNYARFGNLVDNGYLKNDVGGFIDPLRSLGLFSLQHIPTNFYYYFLASVEPITSNISVHLKFPYIKYSEWGLSLLFVAPFFLYSVRSLKKTTGYLKSLWLVVVVTLFVQLSYYAPGWVQFGPRYTADFMPILYLLTLYALNRPKLTGFQKILITVSSLFNVYLLTTHILLQG</sequence>
<feature type="transmembrane region" description="Helical" evidence="1">
    <location>
        <begin position="172"/>
        <end position="201"/>
    </location>
</feature>
<comment type="caution">
    <text evidence="2">The sequence shown here is derived from an EMBL/GenBank/DDBJ whole genome shotgun (WGS) entry which is preliminary data.</text>
</comment>
<organism evidence="2 3">
    <name type="scientific">Candidatus Daviesbacteria bacterium RIFCSPHIGHO2_01_FULL_40_11</name>
    <dbReference type="NCBI Taxonomy" id="1797762"/>
    <lineage>
        <taxon>Bacteria</taxon>
        <taxon>Candidatus Daviesiibacteriota</taxon>
    </lineage>
</organism>
<feature type="transmembrane region" description="Helical" evidence="1">
    <location>
        <begin position="326"/>
        <end position="343"/>
    </location>
</feature>
<proteinExistence type="predicted"/>
<keyword evidence="1" id="KW-0472">Membrane</keyword>
<keyword evidence="1" id="KW-1133">Transmembrane helix</keyword>
<feature type="transmembrane region" description="Helical" evidence="1">
    <location>
        <begin position="125"/>
        <end position="142"/>
    </location>
</feature>
<evidence type="ECO:0000256" key="1">
    <source>
        <dbReference type="SAM" id="Phobius"/>
    </source>
</evidence>
<protein>
    <recommendedName>
        <fullName evidence="4">Glycosyltransferase RgtA/B/C/D-like domain-containing protein</fullName>
    </recommendedName>
</protein>